<dbReference type="EMBL" id="AM039952">
    <property type="protein sequence ID" value="CAJ21949.1"/>
    <property type="molecule type" value="Genomic_DNA"/>
</dbReference>
<comment type="subcellular location">
    <subcellularLocation>
        <location evidence="1 8">Cell membrane</location>
        <topology evidence="1 8">Multi-pass membrane protein</topology>
    </subcellularLocation>
</comment>
<feature type="transmembrane region" description="Helical" evidence="9">
    <location>
        <begin position="254"/>
        <end position="275"/>
    </location>
</feature>
<dbReference type="PIRSF" id="PIRSF005353">
    <property type="entry name" value="PbuG"/>
    <property type="match status" value="1"/>
</dbReference>
<dbReference type="eggNOG" id="COG2252">
    <property type="taxonomic scope" value="Bacteria"/>
</dbReference>
<protein>
    <submittedName>
        <fullName evidence="10">Major facilitator superfamily protein</fullName>
    </submittedName>
</protein>
<dbReference type="GO" id="GO:0005886">
    <property type="term" value="C:plasma membrane"/>
    <property type="evidence" value="ECO:0007669"/>
    <property type="project" value="UniProtKB-SubCell"/>
</dbReference>
<dbReference type="HOGENOM" id="CLU_024508_0_1_6"/>
<evidence type="ECO:0000313" key="11">
    <source>
        <dbReference type="Proteomes" id="UP000007069"/>
    </source>
</evidence>
<evidence type="ECO:0000256" key="7">
    <source>
        <dbReference type="ARBA" id="ARBA00023136"/>
    </source>
</evidence>
<dbReference type="PANTHER" id="PTHR43337:SF1">
    <property type="entry name" value="XANTHINE_URACIL PERMEASE C887.17-RELATED"/>
    <property type="match status" value="1"/>
</dbReference>
<feature type="transmembrane region" description="Helical" evidence="9">
    <location>
        <begin position="440"/>
        <end position="466"/>
    </location>
</feature>
<reference evidence="10 11" key="1">
    <citation type="journal article" date="2005" name="J. Bacteriol.">
        <title>Insights into genome plasticity and pathogenicity of the plant pathogenic Bacterium Xanthomonas campestris pv. vesicatoria revealed by the complete genome sequence.</title>
        <authorList>
            <person name="Thieme F."/>
            <person name="Koebnik R."/>
            <person name="Bekel T."/>
            <person name="Berger C."/>
            <person name="Boch J."/>
            <person name="Buettner D."/>
            <person name="Caldana C."/>
            <person name="Gaigalat L."/>
            <person name="Goesmann A."/>
            <person name="Kay S."/>
            <person name="Kirchner O."/>
            <person name="Lanz C."/>
            <person name="Linke B."/>
            <person name="McHardy A.C."/>
            <person name="Meyer F."/>
            <person name="Mittenhuber G."/>
            <person name="Nies D.H."/>
            <person name="Niesbach-Kloesgen U."/>
            <person name="Patschkowski T."/>
            <person name="Rueckert C."/>
            <person name="Rupp O."/>
            <person name="Schneicker S."/>
            <person name="Schuster S.C."/>
            <person name="Vorhoelter F.J."/>
            <person name="Weber E."/>
            <person name="Puehler A."/>
            <person name="Bonas U."/>
            <person name="Bartels D."/>
            <person name="Kaiser O."/>
        </authorList>
    </citation>
    <scope>NUCLEOTIDE SEQUENCE [LARGE SCALE GENOMIC DNA]</scope>
    <source>
        <strain evidence="10 11">85-10</strain>
    </source>
</reference>
<evidence type="ECO:0000256" key="8">
    <source>
        <dbReference type="PIRNR" id="PIRNR005353"/>
    </source>
</evidence>
<accession>Q3BYW4</accession>
<keyword evidence="4 8" id="KW-1003">Cell membrane</keyword>
<dbReference type="KEGG" id="xcv:XCV0318"/>
<feature type="transmembrane region" description="Helical" evidence="9">
    <location>
        <begin position="295"/>
        <end position="318"/>
    </location>
</feature>
<evidence type="ECO:0000256" key="4">
    <source>
        <dbReference type="ARBA" id="ARBA00022475"/>
    </source>
</evidence>
<keyword evidence="3 8" id="KW-0813">Transport</keyword>
<sequence>MCKRSCSAIRARCPWQAQRNRARWAARVRALPRTPPRIDEISADVRLSCRQPAVRPERMLMRWPGFALAANGSSVRTELLAGATTFLTMAYIVFVNPDILATTGMDHGAVFVATCLAAALGSLLMGMLANYPIGMAPGMGLNAFFAFSVVGTLGYSWQQTLGLVFVSGCLFLLLTVTGARRWLVDGIPPTLRSAIAAGIGLFLALIGLQKAGLVVAHPQTLLTLGDLHRPEPLLALAGLLLIGVLEVRRVRGAMLLGILAVTGAALALGLVRYQGVLALPPSLAPTLLQLDIVGALHGHGGGGALAAVLHVVLVFVLVEMFDATGTLMGVAQRAGLLHTPAQRRQFDRALLADSTAILAGSLLGTSSTTAYVESAAGVQVGGRTGLTALVVAALFLLALLFSPLAAMVPAYATAPALIYLASVMLRECTQIQWDDVGDALPAAICMLAMPLTYSIATGLAFGFVTYAALRLGSGRWRGVHPATWAIAGLFVLRYALE</sequence>
<proteinExistence type="inferred from homology"/>
<feature type="transmembrane region" description="Helical" evidence="9">
    <location>
        <begin position="79"/>
        <end position="96"/>
    </location>
</feature>
<dbReference type="PANTHER" id="PTHR43337">
    <property type="entry name" value="XANTHINE/URACIL PERMEASE C887.17-RELATED"/>
    <property type="match status" value="1"/>
</dbReference>
<feature type="transmembrane region" description="Helical" evidence="9">
    <location>
        <begin position="384"/>
        <end position="401"/>
    </location>
</feature>
<feature type="transmembrane region" description="Helical" evidence="9">
    <location>
        <begin position="108"/>
        <end position="128"/>
    </location>
</feature>
<dbReference type="InterPro" id="IPR045018">
    <property type="entry name" value="Azg-like"/>
</dbReference>
<evidence type="ECO:0000256" key="3">
    <source>
        <dbReference type="ARBA" id="ARBA00022448"/>
    </source>
</evidence>
<keyword evidence="5 8" id="KW-0812">Transmembrane</keyword>
<feature type="transmembrane region" description="Helical" evidence="9">
    <location>
        <begin position="163"/>
        <end position="183"/>
    </location>
</feature>
<evidence type="ECO:0000256" key="5">
    <source>
        <dbReference type="ARBA" id="ARBA00022692"/>
    </source>
</evidence>
<dbReference type="STRING" id="456327.BJD11_21295"/>
<comment type="similarity">
    <text evidence="2 8">Belongs to the nucleobase:cation symporter-2 (NCS2) (TC 2.A.40) family. Azg-like subfamily.</text>
</comment>
<feature type="transmembrane region" description="Helical" evidence="9">
    <location>
        <begin position="195"/>
        <end position="217"/>
    </location>
</feature>
<organism evidence="11">
    <name type="scientific">Xanthomonas euvesicatoria pv. vesicatoria (strain 85-10)</name>
    <name type="common">Xanthomonas campestris pv. vesicatoria</name>
    <dbReference type="NCBI Taxonomy" id="316273"/>
    <lineage>
        <taxon>Bacteria</taxon>
        <taxon>Pseudomonadati</taxon>
        <taxon>Pseudomonadota</taxon>
        <taxon>Gammaproteobacteria</taxon>
        <taxon>Lysobacterales</taxon>
        <taxon>Lysobacteraceae</taxon>
        <taxon>Xanthomonas</taxon>
    </lineage>
</organism>
<dbReference type="GO" id="GO:0015207">
    <property type="term" value="F:adenine transmembrane transporter activity"/>
    <property type="evidence" value="ECO:0007669"/>
    <property type="project" value="TreeGrafter"/>
</dbReference>
<gene>
    <name evidence="10" type="ordered locus">XCV0318</name>
</gene>
<keyword evidence="6 8" id="KW-1133">Transmembrane helix</keyword>
<evidence type="ECO:0000256" key="9">
    <source>
        <dbReference type="SAM" id="Phobius"/>
    </source>
</evidence>
<keyword evidence="7 8" id="KW-0472">Membrane</keyword>
<evidence type="ECO:0000256" key="6">
    <source>
        <dbReference type="ARBA" id="ARBA00022989"/>
    </source>
</evidence>
<dbReference type="Pfam" id="PF00860">
    <property type="entry name" value="Xan_ur_permease"/>
    <property type="match status" value="1"/>
</dbReference>
<feature type="transmembrane region" description="Helical" evidence="9">
    <location>
        <begin position="140"/>
        <end position="157"/>
    </location>
</feature>
<evidence type="ECO:0000256" key="1">
    <source>
        <dbReference type="ARBA" id="ARBA00004651"/>
    </source>
</evidence>
<dbReference type="AlphaFoldDB" id="Q3BYW4"/>
<evidence type="ECO:0000256" key="2">
    <source>
        <dbReference type="ARBA" id="ARBA00005697"/>
    </source>
</evidence>
<feature type="transmembrane region" description="Helical" evidence="9">
    <location>
        <begin position="229"/>
        <end position="247"/>
    </location>
</feature>
<dbReference type="Proteomes" id="UP000007069">
    <property type="component" value="Chromosome"/>
</dbReference>
<name>Q3BYW4_XANE5</name>
<dbReference type="InterPro" id="IPR006043">
    <property type="entry name" value="NCS2"/>
</dbReference>
<evidence type="ECO:0000313" key="10">
    <source>
        <dbReference type="EMBL" id="CAJ21949.1"/>
    </source>
</evidence>
<dbReference type="InterPro" id="IPR026033">
    <property type="entry name" value="Azg-like_bact_archaea"/>
</dbReference>